<reference evidence="2" key="1">
    <citation type="submission" date="2016-04" db="EMBL/GenBank/DDBJ databases">
        <title>Complete Genome Sequences of Twelve Strains of a Stable Defined Moderately Diverse Mouse Microbiota 2 (sDMDMm2).</title>
        <authorList>
            <person name="Uchimura Y."/>
            <person name="Wyss M."/>
            <person name="Brugiroux S."/>
            <person name="Limenitakis J.P."/>
            <person name="Stecher B."/>
            <person name="McCoy K.D."/>
            <person name="Macpherson A.J."/>
        </authorList>
    </citation>
    <scope>NUCLEOTIDE SEQUENCE [LARGE SCALE GENOMIC DNA]</scope>
    <source>
        <strain evidence="2">I48</strain>
    </source>
</reference>
<dbReference type="Pfam" id="PF17145">
    <property type="entry name" value="DUF5119"/>
    <property type="match status" value="1"/>
</dbReference>
<dbReference type="KEGG" id="bcae:A4V03_16090"/>
<proteinExistence type="predicted"/>
<gene>
    <name evidence="1" type="ORF">A4V03_16090</name>
</gene>
<accession>A0A1C7H8J7</accession>
<dbReference type="Proteomes" id="UP000092631">
    <property type="component" value="Chromosome"/>
</dbReference>
<dbReference type="EMBL" id="CP015401">
    <property type="protein sequence ID" value="ANU59897.1"/>
    <property type="molecule type" value="Genomic_DNA"/>
</dbReference>
<organism evidence="1 2">
    <name type="scientific">Bacteroides caecimuris</name>
    <dbReference type="NCBI Taxonomy" id="1796613"/>
    <lineage>
        <taxon>Bacteria</taxon>
        <taxon>Pseudomonadati</taxon>
        <taxon>Bacteroidota</taxon>
        <taxon>Bacteroidia</taxon>
        <taxon>Bacteroidales</taxon>
        <taxon>Bacteroidaceae</taxon>
        <taxon>Bacteroides</taxon>
    </lineage>
</organism>
<dbReference type="InterPro" id="IPR033410">
    <property type="entry name" value="DUF5119"/>
</dbReference>
<name>A0A1C7H8J7_9BACE</name>
<evidence type="ECO:0000313" key="1">
    <source>
        <dbReference type="EMBL" id="ANU59897.1"/>
    </source>
</evidence>
<protein>
    <submittedName>
        <fullName evidence="1">DUF5119 domain-containing protein</fullName>
    </submittedName>
</protein>
<dbReference type="AlphaFoldDB" id="A0A1C7H8J7"/>
<keyword evidence="2" id="KW-1185">Reference proteome</keyword>
<evidence type="ECO:0000313" key="2">
    <source>
        <dbReference type="Proteomes" id="UP000092631"/>
    </source>
</evidence>
<dbReference type="OrthoDB" id="1100731at2"/>
<sequence length="300" mass="33329">MLAAFIVLFGACEHKELCLDHSHMVDMEIKFDWEAAPDATPQTMVVQFFRADGSHYIRHEFTSAQGGKIRIEAGEYKLLFHNGEMKSVDERGNTYDNYEVTTVSQSLLDPMGRGELSMPPRPAEVVNEPVCGIPENVWGGCHEQLEVLAGVSGQSVTLFPAEATVEYTVKVCNVENMSADLDISGALTGMSESWRLADGTSSGVPVTMPLQLERPDNHTLTARFVSFGHCPQEEGIHYFSIYTSNKNFLDFDVTDQIHEAADPKHVYIEIDEKVTLPDPEEGMNPSISGWDEVIQDIPMN</sequence>